<accession>A0ABY1QDV9</accession>
<evidence type="ECO:0000256" key="1">
    <source>
        <dbReference type="SAM" id="Coils"/>
    </source>
</evidence>
<sequence>MAVVSISEASRLVGKTRQTLYNDRDSGKLSWTTLETGKPGIDTSELQRVYGQLRLGPVGQAVRNVNFDGETGSADGSGRTGAAVDSAVDPTVHAVLETELKGAQQRIELLERMLALEAAARRQQLESQRSELVAKDQIINVLQSQMKLLEYIAPVKPDSREQERTVEMQTARPGDGQAPLQPNGQGNGHAPLPAGGRGWLSRLWRRAA</sequence>
<protein>
    <recommendedName>
        <fullName evidence="5">Entry exclusion protein 1</fullName>
    </recommendedName>
</protein>
<keyword evidence="4" id="KW-1185">Reference proteome</keyword>
<feature type="region of interest" description="Disordered" evidence="2">
    <location>
        <begin position="158"/>
        <end position="197"/>
    </location>
</feature>
<evidence type="ECO:0000313" key="3">
    <source>
        <dbReference type="EMBL" id="SMP65084.1"/>
    </source>
</evidence>
<dbReference type="RefSeq" id="WP_283442986.1">
    <property type="nucleotide sequence ID" value="NZ_FXUL01000010.1"/>
</dbReference>
<dbReference type="Proteomes" id="UP001158049">
    <property type="component" value="Unassembled WGS sequence"/>
</dbReference>
<feature type="coiled-coil region" evidence="1">
    <location>
        <begin position="93"/>
        <end position="135"/>
    </location>
</feature>
<gene>
    <name evidence="3" type="ORF">SAMN06295970_110148</name>
</gene>
<keyword evidence="1" id="KW-0175">Coiled coil</keyword>
<organism evidence="3 4">
    <name type="scientific">Noviherbaspirillum suwonense</name>
    <dbReference type="NCBI Taxonomy" id="1224511"/>
    <lineage>
        <taxon>Bacteria</taxon>
        <taxon>Pseudomonadati</taxon>
        <taxon>Pseudomonadota</taxon>
        <taxon>Betaproteobacteria</taxon>
        <taxon>Burkholderiales</taxon>
        <taxon>Oxalobacteraceae</taxon>
        <taxon>Noviherbaspirillum</taxon>
    </lineage>
</organism>
<reference evidence="3 4" key="1">
    <citation type="submission" date="2017-05" db="EMBL/GenBank/DDBJ databases">
        <authorList>
            <person name="Varghese N."/>
            <person name="Submissions S."/>
        </authorList>
    </citation>
    <scope>NUCLEOTIDE SEQUENCE [LARGE SCALE GENOMIC DNA]</scope>
    <source>
        <strain evidence="3 4">DSM 26001</strain>
    </source>
</reference>
<evidence type="ECO:0000313" key="4">
    <source>
        <dbReference type="Proteomes" id="UP001158049"/>
    </source>
</evidence>
<evidence type="ECO:0008006" key="5">
    <source>
        <dbReference type="Google" id="ProtNLM"/>
    </source>
</evidence>
<proteinExistence type="predicted"/>
<name>A0ABY1QDV9_9BURK</name>
<dbReference type="EMBL" id="FXUL01000010">
    <property type="protein sequence ID" value="SMP65084.1"/>
    <property type="molecule type" value="Genomic_DNA"/>
</dbReference>
<evidence type="ECO:0000256" key="2">
    <source>
        <dbReference type="SAM" id="MobiDB-lite"/>
    </source>
</evidence>
<comment type="caution">
    <text evidence="3">The sequence shown here is derived from an EMBL/GenBank/DDBJ whole genome shotgun (WGS) entry which is preliminary data.</text>
</comment>